<sequence length="124" mass="12810">MNAILQVILALLAAVGLLALGWMLYGKLVTPVGELGPVYAVLPADGDGARLEQEVKGLLWLRSGALARAIIIIADTGLTPEGRAVAAALMKDATGVVLCPAERLGEYLAQVGAKTIRQTPPGVI</sequence>
<keyword evidence="2" id="KW-1185">Reference proteome</keyword>
<organism evidence="1 2">
    <name type="scientific">Flavonifractor hominis</name>
    <dbReference type="NCBI Taxonomy" id="3133178"/>
    <lineage>
        <taxon>Bacteria</taxon>
        <taxon>Bacillati</taxon>
        <taxon>Bacillota</taxon>
        <taxon>Clostridia</taxon>
        <taxon>Eubacteriales</taxon>
        <taxon>Oscillospiraceae</taxon>
        <taxon>Flavonifractor</taxon>
    </lineage>
</organism>
<reference evidence="1 2" key="1">
    <citation type="submission" date="2024-03" db="EMBL/GenBank/DDBJ databases">
        <title>Human intestinal bacterial collection.</title>
        <authorList>
            <person name="Pauvert C."/>
            <person name="Hitch T.C.A."/>
            <person name="Clavel T."/>
        </authorList>
    </citation>
    <scope>NUCLEOTIDE SEQUENCE [LARGE SCALE GENOMIC DNA]</scope>
    <source>
        <strain evidence="1 2">CLA-AP-H34</strain>
    </source>
</reference>
<evidence type="ECO:0000313" key="2">
    <source>
        <dbReference type="Proteomes" id="UP001440599"/>
    </source>
</evidence>
<name>A0ABV1ETE2_9FIRM</name>
<dbReference type="EMBL" id="JBBMFT010000012">
    <property type="protein sequence ID" value="MEQ2457344.1"/>
    <property type="molecule type" value="Genomic_DNA"/>
</dbReference>
<accession>A0ABV1ETE2</accession>
<gene>
    <name evidence="1" type="ORF">WMO45_12525</name>
</gene>
<evidence type="ECO:0000313" key="1">
    <source>
        <dbReference type="EMBL" id="MEQ2457344.1"/>
    </source>
</evidence>
<dbReference type="RefSeq" id="WP_349141152.1">
    <property type="nucleotide sequence ID" value="NZ_JBBMFT010000012.1"/>
</dbReference>
<protein>
    <submittedName>
        <fullName evidence="1">Uncharacterized protein</fullName>
    </submittedName>
</protein>
<dbReference type="Proteomes" id="UP001440599">
    <property type="component" value="Unassembled WGS sequence"/>
</dbReference>
<comment type="caution">
    <text evidence="1">The sequence shown here is derived from an EMBL/GenBank/DDBJ whole genome shotgun (WGS) entry which is preliminary data.</text>
</comment>
<proteinExistence type="predicted"/>